<dbReference type="AlphaFoldDB" id="A0A164GX66"/>
<dbReference type="EMBL" id="LJKA01000019">
    <property type="protein sequence ID" value="KZD39012.1"/>
    <property type="molecule type" value="Genomic_DNA"/>
</dbReference>
<evidence type="ECO:0000313" key="2">
    <source>
        <dbReference type="Proteomes" id="UP000076501"/>
    </source>
</evidence>
<dbReference type="PATRIC" id="fig|1396.539.peg.869"/>
<comment type="caution">
    <text evidence="1">The sequence shown here is derived from an EMBL/GenBank/DDBJ whole genome shotgun (WGS) entry which is preliminary data.</text>
</comment>
<accession>A0A164GX66</accession>
<organism evidence="1 2">
    <name type="scientific">Bacillus cereus</name>
    <dbReference type="NCBI Taxonomy" id="1396"/>
    <lineage>
        <taxon>Bacteria</taxon>
        <taxon>Bacillati</taxon>
        <taxon>Bacillota</taxon>
        <taxon>Bacilli</taxon>
        <taxon>Bacillales</taxon>
        <taxon>Bacillaceae</taxon>
        <taxon>Bacillus</taxon>
        <taxon>Bacillus cereus group</taxon>
    </lineage>
</organism>
<name>A0A164GX66_BACCE</name>
<protein>
    <submittedName>
        <fullName evidence="1">Uncharacterized protein</fullName>
    </submittedName>
</protein>
<dbReference type="Proteomes" id="UP000076501">
    <property type="component" value="Unassembled WGS sequence"/>
</dbReference>
<proteinExistence type="predicted"/>
<gene>
    <name evidence="1" type="ORF">B4082_1357</name>
</gene>
<sequence length="47" mass="5406">MACVINTINAAEVIKVMYRIEKEMPRKLREAGLAKFTVKSKKEKPLK</sequence>
<evidence type="ECO:0000313" key="1">
    <source>
        <dbReference type="EMBL" id="KZD39012.1"/>
    </source>
</evidence>
<reference evidence="1 2" key="1">
    <citation type="submission" date="2015-09" db="EMBL/GenBank/DDBJ databases">
        <title>Bacillus cereus food isolates.</title>
        <authorList>
            <person name="Boekhorst J."/>
        </authorList>
    </citation>
    <scope>NUCLEOTIDE SEQUENCE [LARGE SCALE GENOMIC DNA]</scope>
    <source>
        <strain evidence="1 2">B4082</strain>
    </source>
</reference>